<dbReference type="AlphaFoldDB" id="A0A7L0QYE2"/>
<dbReference type="FunFam" id="3.10.20.90:FF:000027">
    <property type="entry name" value="Ras association (RalGDS/AF-6) and pleckstrin homology domains 1"/>
    <property type="match status" value="1"/>
</dbReference>
<feature type="compositionally biased region" description="Polar residues" evidence="8">
    <location>
        <begin position="1136"/>
        <end position="1151"/>
    </location>
</feature>
<dbReference type="InterPro" id="IPR000159">
    <property type="entry name" value="RA_dom"/>
</dbReference>
<dbReference type="CDD" id="cd16136">
    <property type="entry name" value="RA_MRL_Lpd"/>
    <property type="match status" value="1"/>
</dbReference>
<feature type="compositionally biased region" description="Low complexity" evidence="8">
    <location>
        <begin position="965"/>
        <end position="976"/>
    </location>
</feature>
<keyword evidence="3" id="KW-1003">Cell membrane</keyword>
<feature type="region of interest" description="Disordered" evidence="8">
    <location>
        <begin position="118"/>
        <end position="148"/>
    </location>
</feature>
<evidence type="ECO:0000256" key="1">
    <source>
        <dbReference type="ARBA" id="ARBA00004202"/>
    </source>
</evidence>
<dbReference type="Pfam" id="PF00169">
    <property type="entry name" value="PH"/>
    <property type="match status" value="1"/>
</dbReference>
<dbReference type="PANTHER" id="PTHR11243:SF15">
    <property type="entry name" value="RAS-ASSOCIATED AND PLECKSTRIN HOMOLOGY DOMAINS-CONTAINING PROTEIN 1"/>
    <property type="match status" value="1"/>
</dbReference>
<dbReference type="Gene3D" id="2.30.29.30">
    <property type="entry name" value="Pleckstrin-homology domain (PH domain)/Phosphotyrosine-binding domain (PTB)"/>
    <property type="match status" value="1"/>
</dbReference>
<reference evidence="11 12" key="1">
    <citation type="submission" date="2019-09" db="EMBL/GenBank/DDBJ databases">
        <title>Bird 10,000 Genomes (B10K) Project - Family phase.</title>
        <authorList>
            <person name="Zhang G."/>
        </authorList>
    </citation>
    <scope>NUCLEOTIDE SEQUENCE [LARGE SCALE GENOMIC DNA]</scope>
    <source>
        <strain evidence="11">B10K-DU-001-45</strain>
        <tissue evidence="11">Muscle</tissue>
    </source>
</reference>
<feature type="compositionally biased region" description="Low complexity" evidence="8">
    <location>
        <begin position="205"/>
        <end position="223"/>
    </location>
</feature>
<sequence>MEQLSDEELDHGAEEDSDKEDQDLDKMFGAWLGELDKLTQSLDADKPVAPVKRSPLRQETNLANFSYRFSMYNLNEALNQGETVDLDALMADLCSIEQELSSIGSHSANNAAVKRLATEPKTQKPPASRPSTKHSSVKGLSSAKVTKPSHANVSLDDITAQLEKASLSMDEAAQQSVAEDTKPVVTAQHRRTASAGTVSDAEVRSISNSSRSSVTSAASSMDSLDIDKVTRPQELDLTSQGQPITEEEQAAKLKAEKIRVALEKIKEAQVKKLVIRVHMSDDSSKTMMVDERQTVRQVLDNLMDKSHCGYSLDWSLVETISELQMERIFEDHENLVENLLNWTRDSQNKLMFVERIEKYALFKNPQNYLLGKKETSEMADRNKEVLLEECFCGSSVTVPEIEGVLWLKEDGKKSWKKRYFLLRASGIYYVPKGKAKVSRDLVCFLQLDHVSVYYGQDYRNKYKAPTDYCLVLKHPQIQKKSQYIKYLCCDDVRTLHQWINGIRIAKYGKQLYMNYQEALKRTESAYDWTSLSSSSIKSGSSSSSLPESQSNHSNQSDSGVSDTQTAGHVRSQSIVSSMFSEAWKRGTQLEESSKVIKPCNFLFFLLFVCIEAFCSLKALYSPSQESYLLILPPVTSEAALLQCFGVKAGLRNPRGQVAAKWQNFPACPFPLCSSSPTLAALAPSPGQAGQNTEHAVSQQADGIGAFSSQGVVLVPQQINNGKTFPKMQIIHLLHILKDSSLPKEYFISFVPSWAVKSSLSLICLLDFEHLISNVMLQVPKCMPAVSALRDKFEIPQAPPGPTPPATFPKQQSFSVKPPPSPQSPVPSVVKQIVSQFPPPPTPPATEPQPLKPLPLSVAPQSPPAVKAKPKWQPAAAPSPDFPPPPPESSLVFPPPPPSPASSAGSPPPDKSGSPVKKAGKTSSPGGKKPPPTPQRNSSIKSTSSAEYHESKRPSVDRLVSKFAHSPEPSGSPSKESSPPPAPPKPGKLNLSGVSLPIVLPQGGMPAKASAPSVSGKEPVVEFPSPPSDSDFPPPPPEIDLPPPPVEIPSVFSGSTSPKVAVVNPQPQAWSKPSVKKAPPPTRPKRNDSTRLTQAEVAEPPGSAGPQVPTSPKSSLSVQPGFLADLNRTLQRKSITRHGSLSSARMSRTEPTATMDDMALPPPPPELLADQQKTSSFGGSHISGYATLRRGPPPAPPKRDQNTKLSRDW</sequence>
<dbReference type="SMART" id="SM00233">
    <property type="entry name" value="PH"/>
    <property type="match status" value="1"/>
</dbReference>
<keyword evidence="5" id="KW-0472">Membrane</keyword>
<feature type="region of interest" description="Disordered" evidence="8">
    <location>
        <begin position="793"/>
        <end position="1208"/>
    </location>
</feature>
<dbReference type="PROSITE" id="PS50200">
    <property type="entry name" value="RA"/>
    <property type="match status" value="1"/>
</dbReference>
<feature type="compositionally biased region" description="Pro residues" evidence="8">
    <location>
        <begin position="1023"/>
        <end position="1046"/>
    </location>
</feature>
<feature type="domain" description="Ras-associating" evidence="10">
    <location>
        <begin position="271"/>
        <end position="357"/>
    </location>
</feature>
<dbReference type="PANTHER" id="PTHR11243">
    <property type="entry name" value="GROWTH FACTOR RECEPTOR-BOUND PROTEIN"/>
    <property type="match status" value="1"/>
</dbReference>
<dbReference type="EMBL" id="VXAS01016904">
    <property type="protein sequence ID" value="NXL22580.1"/>
    <property type="molecule type" value="Genomic_DNA"/>
</dbReference>
<evidence type="ECO:0000313" key="11">
    <source>
        <dbReference type="EMBL" id="NXL22580.1"/>
    </source>
</evidence>
<dbReference type="Pfam" id="PF21989">
    <property type="entry name" value="RA_2"/>
    <property type="match status" value="1"/>
</dbReference>
<dbReference type="GO" id="GO:0005856">
    <property type="term" value="C:cytoskeleton"/>
    <property type="evidence" value="ECO:0007669"/>
    <property type="project" value="UniProtKB-SubCell"/>
</dbReference>
<dbReference type="InterPro" id="IPR011993">
    <property type="entry name" value="PH-like_dom_sf"/>
</dbReference>
<dbReference type="Proteomes" id="UP000550059">
    <property type="component" value="Unassembled WGS sequence"/>
</dbReference>
<dbReference type="FunFam" id="2.30.29.30:FF:000048">
    <property type="entry name" value="Ras association (RalGDS/AF-6) and pleckstrin homology domains 1"/>
    <property type="match status" value="1"/>
</dbReference>
<evidence type="ECO:0000259" key="9">
    <source>
        <dbReference type="PROSITE" id="PS50003"/>
    </source>
</evidence>
<dbReference type="InterPro" id="IPR001849">
    <property type="entry name" value="PH_domain"/>
</dbReference>
<feature type="region of interest" description="Disordered" evidence="8">
    <location>
        <begin position="537"/>
        <end position="564"/>
    </location>
</feature>
<keyword evidence="12" id="KW-1185">Reference proteome</keyword>
<evidence type="ECO:0000256" key="6">
    <source>
        <dbReference type="ARBA" id="ARBA00023212"/>
    </source>
</evidence>
<feature type="compositionally biased region" description="Low complexity" evidence="8">
    <location>
        <begin position="537"/>
        <end position="553"/>
    </location>
</feature>
<feature type="compositionally biased region" description="Low complexity" evidence="8">
    <location>
        <begin position="910"/>
        <end position="926"/>
    </location>
</feature>
<dbReference type="GO" id="GO:0005886">
    <property type="term" value="C:plasma membrane"/>
    <property type="evidence" value="ECO:0007669"/>
    <property type="project" value="UniProtKB-SubCell"/>
</dbReference>
<feature type="compositionally biased region" description="Low complexity" evidence="8">
    <location>
        <begin position="863"/>
        <end position="878"/>
    </location>
</feature>
<dbReference type="SUPFAM" id="SSF54236">
    <property type="entry name" value="Ubiquitin-like"/>
    <property type="match status" value="1"/>
</dbReference>
<gene>
    <name evidence="11" type="primary">Raph1</name>
    <name evidence="11" type="ORF">SETKIR_R07091</name>
</gene>
<feature type="compositionally biased region" description="Pro residues" evidence="8">
    <location>
        <begin position="796"/>
        <end position="806"/>
    </location>
</feature>
<evidence type="ECO:0000256" key="3">
    <source>
        <dbReference type="ARBA" id="ARBA00022475"/>
    </source>
</evidence>
<evidence type="ECO:0000256" key="8">
    <source>
        <dbReference type="SAM" id="MobiDB-lite"/>
    </source>
</evidence>
<proteinExistence type="inferred from homology"/>
<feature type="compositionally biased region" description="Low complexity" evidence="8">
    <location>
        <begin position="825"/>
        <end position="835"/>
    </location>
</feature>
<feature type="domain" description="PH" evidence="9">
    <location>
        <begin position="398"/>
        <end position="507"/>
    </location>
</feature>
<accession>A0A7L0QYE2</accession>
<evidence type="ECO:0000256" key="5">
    <source>
        <dbReference type="ARBA" id="ARBA00023136"/>
    </source>
</evidence>
<evidence type="ECO:0000259" key="10">
    <source>
        <dbReference type="PROSITE" id="PS50200"/>
    </source>
</evidence>
<feature type="compositionally biased region" description="Pro residues" evidence="8">
    <location>
        <begin position="879"/>
        <end position="909"/>
    </location>
</feature>
<evidence type="ECO:0000256" key="4">
    <source>
        <dbReference type="ARBA" id="ARBA00022490"/>
    </source>
</evidence>
<comment type="similarity">
    <text evidence="7">Belongs to the MRL family.</text>
</comment>
<feature type="compositionally biased region" description="Basic and acidic residues" evidence="8">
    <location>
        <begin position="1196"/>
        <end position="1208"/>
    </location>
</feature>
<evidence type="ECO:0000256" key="2">
    <source>
        <dbReference type="ARBA" id="ARBA00004245"/>
    </source>
</evidence>
<dbReference type="InterPro" id="IPR029071">
    <property type="entry name" value="Ubiquitin-like_domsf"/>
</dbReference>
<feature type="region of interest" description="Disordered" evidence="8">
    <location>
        <begin position="172"/>
        <end position="223"/>
    </location>
</feature>
<dbReference type="SUPFAM" id="SSF50729">
    <property type="entry name" value="PH domain-like"/>
    <property type="match status" value="1"/>
</dbReference>
<comment type="subcellular location">
    <subcellularLocation>
        <location evidence="1">Cell membrane</location>
        <topology evidence="1">Peripheral membrane protein</topology>
    </subcellularLocation>
    <subcellularLocation>
        <location evidence="2">Cytoplasm</location>
        <location evidence="2">Cytoskeleton</location>
    </subcellularLocation>
</comment>
<keyword evidence="6" id="KW-0206">Cytoskeleton</keyword>
<dbReference type="Gene3D" id="3.10.20.90">
    <property type="entry name" value="Phosphatidylinositol 3-kinase Catalytic Subunit, Chain A, domain 1"/>
    <property type="match status" value="1"/>
</dbReference>
<dbReference type="GO" id="GO:0007165">
    <property type="term" value="P:signal transduction"/>
    <property type="evidence" value="ECO:0007669"/>
    <property type="project" value="InterPro"/>
</dbReference>
<dbReference type="InterPro" id="IPR039664">
    <property type="entry name" value="GRB/APBB1IP"/>
</dbReference>
<feature type="compositionally biased region" description="Polar residues" evidence="8">
    <location>
        <begin position="554"/>
        <end position="564"/>
    </location>
</feature>
<keyword evidence="4" id="KW-0963">Cytoplasm</keyword>
<evidence type="ECO:0000256" key="7">
    <source>
        <dbReference type="ARBA" id="ARBA00038382"/>
    </source>
</evidence>
<dbReference type="GO" id="GO:0005829">
    <property type="term" value="C:cytosol"/>
    <property type="evidence" value="ECO:0007669"/>
    <property type="project" value="UniProtKB-ARBA"/>
</dbReference>
<dbReference type="InterPro" id="IPR039665">
    <property type="entry name" value="PH_APBB1IP"/>
</dbReference>
<dbReference type="SMART" id="SM00314">
    <property type="entry name" value="RA"/>
    <property type="match status" value="1"/>
</dbReference>
<feature type="compositionally biased region" description="Pro residues" evidence="8">
    <location>
        <begin position="836"/>
        <end position="852"/>
    </location>
</feature>
<dbReference type="PROSITE" id="PS50003">
    <property type="entry name" value="PH_DOMAIN"/>
    <property type="match status" value="1"/>
</dbReference>
<feature type="compositionally biased region" description="Acidic residues" evidence="8">
    <location>
        <begin position="1"/>
        <end position="23"/>
    </location>
</feature>
<protein>
    <submittedName>
        <fullName evidence="11">RAPH1 protein</fullName>
    </submittedName>
</protein>
<feature type="compositionally biased region" description="Polar residues" evidence="8">
    <location>
        <begin position="1107"/>
        <end position="1117"/>
    </location>
</feature>
<feature type="compositionally biased region" description="Polar residues" evidence="8">
    <location>
        <begin position="934"/>
        <end position="945"/>
    </location>
</feature>
<evidence type="ECO:0000313" key="12">
    <source>
        <dbReference type="Proteomes" id="UP000550059"/>
    </source>
</evidence>
<feature type="non-terminal residue" evidence="11">
    <location>
        <position position="1"/>
    </location>
</feature>
<name>A0A7L0QYE2_SETKR</name>
<comment type="caution">
    <text evidence="11">The sequence shown here is derived from an EMBL/GenBank/DDBJ whole genome shotgun (WGS) entry which is preliminary data.</text>
</comment>
<feature type="region of interest" description="Disordered" evidence="8">
    <location>
        <begin position="1"/>
        <end position="25"/>
    </location>
</feature>
<dbReference type="CDD" id="cd01259">
    <property type="entry name" value="PH_APBB1IP"/>
    <property type="match status" value="1"/>
</dbReference>
<organism evidence="11 12">
    <name type="scientific">Setophaga kirtlandii</name>
    <name type="common">Kirtland's warbler</name>
    <name type="synonym">Dendroica kirtlandii</name>
    <dbReference type="NCBI Taxonomy" id="298831"/>
    <lineage>
        <taxon>Eukaryota</taxon>
        <taxon>Metazoa</taxon>
        <taxon>Chordata</taxon>
        <taxon>Craniata</taxon>
        <taxon>Vertebrata</taxon>
        <taxon>Euteleostomi</taxon>
        <taxon>Archelosauria</taxon>
        <taxon>Archosauria</taxon>
        <taxon>Dinosauria</taxon>
        <taxon>Saurischia</taxon>
        <taxon>Theropoda</taxon>
        <taxon>Coelurosauria</taxon>
        <taxon>Aves</taxon>
        <taxon>Neognathae</taxon>
        <taxon>Neoaves</taxon>
        <taxon>Telluraves</taxon>
        <taxon>Australaves</taxon>
        <taxon>Passeriformes</taxon>
        <taxon>Passeroidea</taxon>
        <taxon>Parulidae</taxon>
        <taxon>Setophaga</taxon>
    </lineage>
</organism>
<feature type="non-terminal residue" evidence="11">
    <location>
        <position position="1208"/>
    </location>
</feature>
<feature type="compositionally biased region" description="Basic and acidic residues" evidence="8">
    <location>
        <begin position="946"/>
        <end position="959"/>
    </location>
</feature>